<dbReference type="Pfam" id="PF00153">
    <property type="entry name" value="Mito_carr"/>
    <property type="match status" value="2"/>
</dbReference>
<dbReference type="Gene3D" id="1.50.40.10">
    <property type="entry name" value="Mitochondrial carrier domain"/>
    <property type="match status" value="1"/>
</dbReference>
<keyword evidence="8" id="KW-1185">Reference proteome</keyword>
<gene>
    <name evidence="7" type="ORF">CTEN210_07569</name>
</gene>
<dbReference type="InterPro" id="IPR018108">
    <property type="entry name" value="MCP_transmembrane"/>
</dbReference>
<dbReference type="Proteomes" id="UP001054902">
    <property type="component" value="Unassembled WGS sequence"/>
</dbReference>
<dbReference type="AlphaFoldDB" id="A0AAD3H5T7"/>
<dbReference type="PROSITE" id="PS50920">
    <property type="entry name" value="SOLCAR"/>
    <property type="match status" value="2"/>
</dbReference>
<evidence type="ECO:0000256" key="4">
    <source>
        <dbReference type="ARBA" id="ARBA00023136"/>
    </source>
</evidence>
<feature type="repeat" description="Solcar" evidence="5">
    <location>
        <begin position="206"/>
        <end position="287"/>
    </location>
</feature>
<evidence type="ECO:0008006" key="9">
    <source>
        <dbReference type="Google" id="ProtNLM"/>
    </source>
</evidence>
<evidence type="ECO:0000256" key="5">
    <source>
        <dbReference type="PROSITE-ProRule" id="PRU00282"/>
    </source>
</evidence>
<keyword evidence="3" id="KW-0677">Repeat</keyword>
<evidence type="ECO:0000313" key="7">
    <source>
        <dbReference type="EMBL" id="GFH51093.1"/>
    </source>
</evidence>
<dbReference type="InterPro" id="IPR023395">
    <property type="entry name" value="MCP_dom_sf"/>
</dbReference>
<name>A0AAD3H5T7_9STRA</name>
<evidence type="ECO:0000256" key="3">
    <source>
        <dbReference type="ARBA" id="ARBA00022737"/>
    </source>
</evidence>
<organism evidence="7 8">
    <name type="scientific">Chaetoceros tenuissimus</name>
    <dbReference type="NCBI Taxonomy" id="426638"/>
    <lineage>
        <taxon>Eukaryota</taxon>
        <taxon>Sar</taxon>
        <taxon>Stramenopiles</taxon>
        <taxon>Ochrophyta</taxon>
        <taxon>Bacillariophyta</taxon>
        <taxon>Coscinodiscophyceae</taxon>
        <taxon>Chaetocerotophycidae</taxon>
        <taxon>Chaetocerotales</taxon>
        <taxon>Chaetocerotaceae</taxon>
        <taxon>Chaetoceros</taxon>
    </lineage>
</organism>
<evidence type="ECO:0000256" key="2">
    <source>
        <dbReference type="ARBA" id="ARBA00022692"/>
    </source>
</evidence>
<feature type="repeat" description="Solcar" evidence="5">
    <location>
        <begin position="108"/>
        <end position="192"/>
    </location>
</feature>
<sequence length="291" mass="31713">MGGGALARDHPYCYLSASSLSAMINYPLWRASAIGQSGFTVANVNIPITIRPFIENVPVAARGYVHAFCPPYKGMVATILGMTWARAAIFWGSDYGKEVLENKFPNLPSSVITLTPPLVTSIFVQCVNQPVVRASITLQNPESNMKNIRESISFIYSNYGLRGLWHGTSAGILKTVPKYCTAIIVKDYMEGVLPQVDPDSSSAKTGQLIRSALKSATAGVAGAVLTNPCDVIRNEMFKTNLSLMDTVQKLKSELGFKFLFRGMFKNLVAVSIPVASTLFFTDAFIQLSKEH</sequence>
<dbReference type="EMBL" id="BLLK01000045">
    <property type="protein sequence ID" value="GFH51093.1"/>
    <property type="molecule type" value="Genomic_DNA"/>
</dbReference>
<dbReference type="GO" id="GO:0016020">
    <property type="term" value="C:membrane"/>
    <property type="evidence" value="ECO:0007669"/>
    <property type="project" value="UniProtKB-SubCell"/>
</dbReference>
<reference evidence="7 8" key="1">
    <citation type="journal article" date="2021" name="Sci. Rep.">
        <title>The genome of the diatom Chaetoceros tenuissimus carries an ancient integrated fragment of an extant virus.</title>
        <authorList>
            <person name="Hongo Y."/>
            <person name="Kimura K."/>
            <person name="Takaki Y."/>
            <person name="Yoshida Y."/>
            <person name="Baba S."/>
            <person name="Kobayashi G."/>
            <person name="Nagasaki K."/>
            <person name="Hano T."/>
            <person name="Tomaru Y."/>
        </authorList>
    </citation>
    <scope>NUCLEOTIDE SEQUENCE [LARGE SCALE GENOMIC DNA]</scope>
    <source>
        <strain evidence="7 8">NIES-3715</strain>
    </source>
</reference>
<dbReference type="SUPFAM" id="SSF103506">
    <property type="entry name" value="Mitochondrial carrier"/>
    <property type="match status" value="1"/>
</dbReference>
<dbReference type="PANTHER" id="PTHR24089">
    <property type="entry name" value="SOLUTE CARRIER FAMILY 25"/>
    <property type="match status" value="1"/>
</dbReference>
<keyword evidence="2 5" id="KW-0812">Transmembrane</keyword>
<accession>A0AAD3H5T7</accession>
<comment type="caution">
    <text evidence="7">The sequence shown here is derived from an EMBL/GenBank/DDBJ whole genome shotgun (WGS) entry which is preliminary data.</text>
</comment>
<proteinExistence type="inferred from homology"/>
<protein>
    <recommendedName>
        <fullName evidence="9">Mitochondrial carrier protein</fullName>
    </recommendedName>
</protein>
<evidence type="ECO:0000256" key="6">
    <source>
        <dbReference type="RuleBase" id="RU000488"/>
    </source>
</evidence>
<comment type="similarity">
    <text evidence="6">Belongs to the mitochondrial carrier (TC 2.A.29) family.</text>
</comment>
<comment type="subcellular location">
    <subcellularLocation>
        <location evidence="1">Membrane</location>
        <topology evidence="1">Multi-pass membrane protein</topology>
    </subcellularLocation>
</comment>
<evidence type="ECO:0000256" key="1">
    <source>
        <dbReference type="ARBA" id="ARBA00004141"/>
    </source>
</evidence>
<keyword evidence="6" id="KW-0813">Transport</keyword>
<evidence type="ECO:0000313" key="8">
    <source>
        <dbReference type="Proteomes" id="UP001054902"/>
    </source>
</evidence>
<keyword evidence="4 5" id="KW-0472">Membrane</keyword>